<keyword evidence="2" id="KW-1185">Reference proteome</keyword>
<dbReference type="OrthoDB" id="5510929at2"/>
<reference evidence="1 2" key="1">
    <citation type="submission" date="2017-06" db="EMBL/GenBank/DDBJ databases">
        <authorList>
            <person name="Kim H.J."/>
            <person name="Triplett B.A."/>
        </authorList>
    </citation>
    <scope>NUCLEOTIDE SEQUENCE [LARGE SCALE GENOMIC DNA]</scope>
    <source>
        <strain evidence="1 2">DSM 25597</strain>
    </source>
</reference>
<evidence type="ECO:0000313" key="2">
    <source>
        <dbReference type="Proteomes" id="UP000198379"/>
    </source>
</evidence>
<dbReference type="EMBL" id="FZNY01000008">
    <property type="protein sequence ID" value="SNS22442.1"/>
    <property type="molecule type" value="Genomic_DNA"/>
</dbReference>
<evidence type="ECO:0000313" key="1">
    <source>
        <dbReference type="EMBL" id="SNS22442.1"/>
    </source>
</evidence>
<organism evidence="1 2">
    <name type="scientific">Dokdonia pacifica</name>
    <dbReference type="NCBI Taxonomy" id="1627892"/>
    <lineage>
        <taxon>Bacteria</taxon>
        <taxon>Pseudomonadati</taxon>
        <taxon>Bacteroidota</taxon>
        <taxon>Flavobacteriia</taxon>
        <taxon>Flavobacteriales</taxon>
        <taxon>Flavobacteriaceae</taxon>
        <taxon>Dokdonia</taxon>
    </lineage>
</organism>
<dbReference type="Pfam" id="PF14064">
    <property type="entry name" value="HmuY"/>
    <property type="match status" value="1"/>
</dbReference>
<dbReference type="PROSITE" id="PS51257">
    <property type="entry name" value="PROKAR_LIPOPROTEIN"/>
    <property type="match status" value="1"/>
</dbReference>
<dbReference type="AlphaFoldDB" id="A0A239CRE9"/>
<proteinExistence type="predicted"/>
<dbReference type="CDD" id="cd12105">
    <property type="entry name" value="HmuY"/>
    <property type="match status" value="1"/>
</dbReference>
<name>A0A239CRE9_9FLAO</name>
<sequence>MRKGFYLLVLVSFIIASCSNDDDGGEVACAENTFFEDSDGDGLGNANESQSACEAPEGFVANSDDNDDTQALANLITASITDVHAPQEGGQGQPISGDFTKFDLDTGQITTSDTDWDIAFRATTIIVNGGVSQGTTDEPERTGNAGAYIATGTMSDITSVDTNLFVQDAADILAIPSGSDNGWYNYSGPPLFLITPLPGKILVFRTTEGRYAKVEILSYYEGAPSNPDTTVDASRYFTFNYVYQPNNNVTVF</sequence>
<gene>
    <name evidence="1" type="ORF">SAMN06265376_108139</name>
</gene>
<dbReference type="InterPro" id="IPR025921">
    <property type="entry name" value="HmuY"/>
</dbReference>
<accession>A0A239CRE9</accession>
<protein>
    <submittedName>
        <fullName evidence="1">HmuY protein</fullName>
    </submittedName>
</protein>
<dbReference type="RefSeq" id="WP_089373421.1">
    <property type="nucleotide sequence ID" value="NZ_BMEP01000009.1"/>
</dbReference>
<dbReference type="Proteomes" id="UP000198379">
    <property type="component" value="Unassembled WGS sequence"/>
</dbReference>